<dbReference type="Proteomes" id="UP001161247">
    <property type="component" value="Chromosome 5"/>
</dbReference>
<accession>A0AAV1DC21</accession>
<keyword evidence="3" id="KW-1185">Reference proteome</keyword>
<dbReference type="InterPro" id="IPR007493">
    <property type="entry name" value="DUF538"/>
</dbReference>
<dbReference type="InterPro" id="IPR036758">
    <property type="entry name" value="At5g01610-like"/>
</dbReference>
<reference evidence="2" key="1">
    <citation type="submission" date="2023-03" db="EMBL/GenBank/DDBJ databases">
        <authorList>
            <person name="Julca I."/>
        </authorList>
    </citation>
    <scope>NUCLEOTIDE SEQUENCE</scope>
</reference>
<sequence>MNRLAIVILFIISSFLTLSAAEHGDGAGAYEILKSYNFPVGLLPKGAREYDLDEKTGKFNAYFNDSCSFSLEGSYQLKYKSKISGYIAKGKLSQLSGISVKVLFLWLNIVEVVRNGDDLEFSVGIASADFAVDNFDIIPQCGCGLNCNNGGLRRTDDKKILGRASLVSSI</sequence>
<feature type="chain" id="PRO_5043651107" evidence="1">
    <location>
        <begin position="22"/>
        <end position="170"/>
    </location>
</feature>
<organism evidence="2 3">
    <name type="scientific">Oldenlandia corymbosa var. corymbosa</name>
    <dbReference type="NCBI Taxonomy" id="529605"/>
    <lineage>
        <taxon>Eukaryota</taxon>
        <taxon>Viridiplantae</taxon>
        <taxon>Streptophyta</taxon>
        <taxon>Embryophyta</taxon>
        <taxon>Tracheophyta</taxon>
        <taxon>Spermatophyta</taxon>
        <taxon>Magnoliopsida</taxon>
        <taxon>eudicotyledons</taxon>
        <taxon>Gunneridae</taxon>
        <taxon>Pentapetalae</taxon>
        <taxon>asterids</taxon>
        <taxon>lamiids</taxon>
        <taxon>Gentianales</taxon>
        <taxon>Rubiaceae</taxon>
        <taxon>Rubioideae</taxon>
        <taxon>Spermacoceae</taxon>
        <taxon>Hedyotis-Oldenlandia complex</taxon>
        <taxon>Oldenlandia</taxon>
    </lineage>
</organism>
<feature type="signal peptide" evidence="1">
    <location>
        <begin position="1"/>
        <end position="21"/>
    </location>
</feature>
<dbReference type="AlphaFoldDB" id="A0AAV1DC21"/>
<name>A0AAV1DC21_OLDCO</name>
<dbReference type="EMBL" id="OX459122">
    <property type="protein sequence ID" value="CAI9105409.1"/>
    <property type="molecule type" value="Genomic_DNA"/>
</dbReference>
<proteinExistence type="predicted"/>
<evidence type="ECO:0000313" key="3">
    <source>
        <dbReference type="Proteomes" id="UP001161247"/>
    </source>
</evidence>
<dbReference type="Pfam" id="PF04398">
    <property type="entry name" value="DUF538"/>
    <property type="match status" value="1"/>
</dbReference>
<protein>
    <submittedName>
        <fullName evidence="2">OLC1v1004322C1</fullName>
    </submittedName>
</protein>
<dbReference type="Gene3D" id="2.30.240.10">
    <property type="entry name" value="At5g01610-like"/>
    <property type="match status" value="1"/>
</dbReference>
<keyword evidence="1" id="KW-0732">Signal</keyword>
<dbReference type="SUPFAM" id="SSF141562">
    <property type="entry name" value="At5g01610-like"/>
    <property type="match status" value="1"/>
</dbReference>
<dbReference type="PANTHER" id="PTHR31676:SF156">
    <property type="entry name" value="F22D16.19 PROTEIN"/>
    <property type="match status" value="1"/>
</dbReference>
<gene>
    <name evidence="2" type="ORF">OLC1_LOCUS14113</name>
</gene>
<evidence type="ECO:0000256" key="1">
    <source>
        <dbReference type="SAM" id="SignalP"/>
    </source>
</evidence>
<evidence type="ECO:0000313" key="2">
    <source>
        <dbReference type="EMBL" id="CAI9105409.1"/>
    </source>
</evidence>
<dbReference type="PANTHER" id="PTHR31676">
    <property type="entry name" value="T31J12.3 PROTEIN-RELATED"/>
    <property type="match status" value="1"/>
</dbReference>